<keyword evidence="5" id="KW-0720">Serine protease</keyword>
<dbReference type="Gene3D" id="2.60.40.2810">
    <property type="match status" value="1"/>
</dbReference>
<dbReference type="SUPFAM" id="SSF51120">
    <property type="entry name" value="beta-Roll"/>
    <property type="match status" value="5"/>
</dbReference>
<organism evidence="10 11">
    <name type="scientific">Paraburkholderia antibiotica</name>
    <dbReference type="NCBI Taxonomy" id="2728839"/>
    <lineage>
        <taxon>Bacteria</taxon>
        <taxon>Pseudomonadati</taxon>
        <taxon>Pseudomonadota</taxon>
        <taxon>Betaproteobacteria</taxon>
        <taxon>Burkholderiales</taxon>
        <taxon>Burkholderiaceae</taxon>
        <taxon>Paraburkholderia</taxon>
    </lineage>
</organism>
<keyword evidence="11" id="KW-1185">Reference proteome</keyword>
<dbReference type="Gene3D" id="2.150.10.10">
    <property type="entry name" value="Serralysin-like metalloprotease, C-terminal"/>
    <property type="match status" value="2"/>
</dbReference>
<dbReference type="RefSeq" id="WP_169498008.1">
    <property type="nucleotide sequence ID" value="NZ_JABBFZ010000006.1"/>
</dbReference>
<dbReference type="GO" id="GO:0004252">
    <property type="term" value="F:serine-type endopeptidase activity"/>
    <property type="evidence" value="ECO:0007669"/>
    <property type="project" value="InterPro"/>
</dbReference>
<comment type="similarity">
    <text evidence="1">Belongs to the peptidase S8 family. Furin subfamily.</text>
</comment>
<sequence>MATTTNSLPDQATGLRLAMAAYPAPTNSLPIDEQVPPGWLDITAVVSDFADGYGDQVNSSGVLENRFVVEINQNTKQIVICFKGSDALSNWTSDLTNGGASEYLKIVEQVQAVYDELVGDPLFAGYSFSTTGHSLGGAMAQTFALANGLDTQVYNSLPIPPSIIANGYFGSTDIDALIGQWQADGHVVSDVRTPNDIATFFYQAPIWGPYLSQETGQPVTYLPGAYLPEALKTVALTGLLPLSLPAFGLDHTMGMLFAAQAGLSIDPATGNYIIPAGQQDFAAVPSSARDELSQLSSSPVVNVVSDSDGTYTVTRQDGSTQWISVDSKTGETIVQQSGFFGVTQLTVKADGSYTEVVRTPDGTIGQYTVNALGTIVGYLPAVPVGVTLNPNQFYVDPIADTLDVISAVTGVSISALMGLNSDLGLLSSSQQIAVGQIINLPAADNSQSPTITVNPNPQAQTSVSNENQLADNAAGGYVEKSATSSIGFTDSTLNNTDFASSQMGSLASGGVRPGEVQLDPNAQPGSYLGQFYIDPATTDDPYAGLINAATLNGLAAMTTVNTYVDPILLDLTGNGVHMTDIANGVLFDTDHSGTLKRTGWADTTTGMLVYDDGSGQIHDVSQMLSEYFGGQAGSNGGPGQTPFKDGFAALASLDANHDGVIDSSDPVWNQLKVWVDANHDGKADAGELMTLDQLGITQINVKAVAAPIGETLDGNEVLASASFVINGQTREALAVDFLSAPVSNTFATQGDGTMVTSTSGASTTTAYTSSSAADETLDAGALGVNNIYAGRGNDTLIAAADGSWLVGGGGSNNYIGGAGNDVFVVSAKDNPQNIHGNGGIDTAIIVGNEGVTLNMAQAGLTIAEGGAGDDVIMSGGRAGVYIKGGSGDDTLIGGAGSDVIVGGSGHNTIIGGTGQAVIYAGPNGDTIYGAAGDSIIYAGGGDDHIYAGNGNDEIVVGRGNATIDGGGGINMVTFHGSYGDYEIVAVNGGYRVTDKIADRDGSVFLTNIQKLNFADISAVDLTLPNAMPVADNLTQDAAGQAFDHAQVHLISAAQLLANDQRMASQGPLHITEVGDAIGGTVSLTQAGDVLFTPDPTFTGMMSFKYGVADANGNVAATVENLANGQTAPMRASVTLLTEELPADPLLSQEWYLTDADILPVWADYTGKGVRIGEFEPGGTFATGPETFDYNHADLAANVDPAWLATQQANGTLPDAISNHATMVAGVMVAANNGTGGVGVAYDATLAGYYLANDGSDLSGLGHMVSYDIANNSWAFTQDFAGGQDKSLLSNAQYAADNGRGGLGTVIVAAGGNSRATGGSAQGSITNNNRFTIEVGAINAQGDLSTLQIGSTPFSSPGASLLVSAPGSNITSTSEMLLTDQGSTFGSDYSTMQGTSFATPIVSGIIALMLEANPNLGYRDVQEILALTARKINDPATSWSTNGATNLNGGGMHVSNDYGFGEVDARAAVRLAETWMTQQTGANERVYAAQSTAPAQTITAGGTLASSLTLNAGLSVEHVEVDLDLLVGRLGDVVVTLIAPDGTRSILLDREGKIPDGVTGASDSDVGDTRSGELQYTFMTTHDWGEQSSGTWTLEVTDAATGEPVTLNSWGLRTYGSATTADDTYFYTDEYASLVASDPSRAVLNDAVDGVAGGRNTINAAAVTGDTTINLRTGVASIGGTALSIVNPDQMQNIVTGDGNDTLVANDADALLDGGRGQNTLMGGAGKDLFVVHRRDGGLDTIVNFSAARGEMIDLVGFTGANFSDLVLTQQGTDVVIDLGAGQRIVLQNIDMASLTADRFAFQDTFVAPAAYVTSGATDTTPLEGMGVVTLDGGAAGVSLTGSSWSLAGTVYSHDSASSDLFVIAKQNGVSDYRNALRGFREGIDKLDLRALGITDFSDLVLAQSDRGVMNGVASIHGVYVSSISLGTTGQPLPLVYLDALDPSQLNASDFLFSQSSPDLAGEITDPVTDDTSPGNGANPTSQAPIVAYPLVAQTLAAGMAWTFALPAGLFIEPVVGDTLTYTATLSNSQPLPDWLTFDPLTQSFSGTPPDQTTGSLALTITATDLGGLSTSVPLGLQVTAVNHTPVVNGFLGFQMLNAGTAWDFALPTNLFTEPVAGDTLTYTATLANGQPLPDWLTFDPLTQHFSGMPTDQATGSFALKITATELGGLSTSTTMNLLVSAVYQAPTVTQTLTTQTFSVGNAWSYALPDTLFNEAIAGDSLRYTATLSNGQPLPAWLTFDPVNLTFSGTPTDLAVGALAVTITASDLLGLSAKTTLNLQVDPVHQDPVPVVPLPAADAYQLIAQGLSWSYALPAALFSQPAVSEPLSYTATLADGSALPDWMQFNPATLTFSGTPTQTLAPENILITASGADGFSSSTTLNLQVQAHVLSVAGTFQSVTAQAADTAIVESGLLAKVSAGNDDHVLLVTGQSASATLGNGNNQVVLSGQMGTLQLGDGDNTVHMLGTGTVTVGNGSNVVIMGTGTMTTLNAGNGDNVISIGGFLDTATVGTGNNSVTVTGRSVSLTLGDGTDMVTLAGDVDQVTVGHGTYQLEYSGGFGVLHFGADVNADQLWFQHVGQDLEIDVLGSTEKVTLKNWYAGAGEHASTLTTGDGHMLSDTGVEQLVQAMAAFAPPASGQTTLTAAQQAAVQPVLAANLM</sequence>
<dbReference type="InterPro" id="IPR000209">
    <property type="entry name" value="Peptidase_S8/S53_dom"/>
</dbReference>
<evidence type="ECO:0000313" key="11">
    <source>
        <dbReference type="Proteomes" id="UP000583127"/>
    </source>
</evidence>
<evidence type="ECO:0000256" key="3">
    <source>
        <dbReference type="ARBA" id="ARBA00022729"/>
    </source>
</evidence>
<comment type="caution">
    <text evidence="7">Lacks conserved residue(s) required for the propagation of feature annotation.</text>
</comment>
<dbReference type="GO" id="GO:0005509">
    <property type="term" value="F:calcium ion binding"/>
    <property type="evidence" value="ECO:0007669"/>
    <property type="project" value="InterPro"/>
</dbReference>
<dbReference type="PRINTS" id="PR00313">
    <property type="entry name" value="CABNDNGRPT"/>
</dbReference>
<dbReference type="Gene3D" id="2.60.40.10">
    <property type="entry name" value="Immunoglobulins"/>
    <property type="match status" value="4"/>
</dbReference>
<dbReference type="SUPFAM" id="SSF53474">
    <property type="entry name" value="alpha/beta-Hydrolases"/>
    <property type="match status" value="1"/>
</dbReference>
<dbReference type="Gene3D" id="2.60.120.260">
    <property type="entry name" value="Galactose-binding domain-like"/>
    <property type="match status" value="1"/>
</dbReference>
<dbReference type="Pfam" id="PF00353">
    <property type="entry name" value="HemolysinCabind"/>
    <property type="match status" value="4"/>
</dbReference>
<dbReference type="Pfam" id="PF00082">
    <property type="entry name" value="Peptidase_S8"/>
    <property type="match status" value="1"/>
</dbReference>
<dbReference type="InterPro" id="IPR006644">
    <property type="entry name" value="Cadg"/>
</dbReference>
<evidence type="ECO:0000256" key="7">
    <source>
        <dbReference type="PROSITE-ProRule" id="PRU01240"/>
    </source>
</evidence>
<dbReference type="Pfam" id="PF05345">
    <property type="entry name" value="He_PIG"/>
    <property type="match status" value="4"/>
</dbReference>
<keyword evidence="6" id="KW-0106">Calcium</keyword>
<dbReference type="PANTHER" id="PTHR42884">
    <property type="entry name" value="PROPROTEIN CONVERTASE SUBTILISIN/KEXIN-RELATED"/>
    <property type="match status" value="1"/>
</dbReference>
<dbReference type="GO" id="GO:0012505">
    <property type="term" value="C:endomembrane system"/>
    <property type="evidence" value="ECO:0007669"/>
    <property type="project" value="UniProtKB-ARBA"/>
</dbReference>
<name>A0A7X9X5D7_9BURK</name>
<dbReference type="InterPro" id="IPR002884">
    <property type="entry name" value="P_dom"/>
</dbReference>
<comment type="caution">
    <text evidence="10">The sequence shown here is derived from an EMBL/GenBank/DDBJ whole genome shotgun (WGS) entry which is preliminary data.</text>
</comment>
<dbReference type="Gene3D" id="3.40.50.200">
    <property type="entry name" value="Peptidase S8/S53 domain"/>
    <property type="match status" value="1"/>
</dbReference>
<dbReference type="Gene3D" id="3.40.50.1820">
    <property type="entry name" value="alpha/beta hydrolase"/>
    <property type="match status" value="1"/>
</dbReference>
<evidence type="ECO:0000256" key="4">
    <source>
        <dbReference type="ARBA" id="ARBA00022801"/>
    </source>
</evidence>
<dbReference type="PROSITE" id="PS51829">
    <property type="entry name" value="P_HOMO_B"/>
    <property type="match status" value="1"/>
</dbReference>
<dbReference type="SUPFAM" id="SSF49785">
    <property type="entry name" value="Galactose-binding domain-like"/>
    <property type="match status" value="1"/>
</dbReference>
<dbReference type="GO" id="GO:0005737">
    <property type="term" value="C:cytoplasm"/>
    <property type="evidence" value="ECO:0007669"/>
    <property type="project" value="UniProtKB-ARBA"/>
</dbReference>
<dbReference type="Pfam" id="PF26363">
    <property type="entry name" value="Phospholipase-like"/>
    <property type="match status" value="1"/>
</dbReference>
<dbReference type="CDD" id="cd04059">
    <property type="entry name" value="Peptidases_S8_Protein_convertases_Kexins_Furin-like"/>
    <property type="match status" value="1"/>
</dbReference>
<dbReference type="PROSITE" id="PS00138">
    <property type="entry name" value="SUBTILASE_SER"/>
    <property type="match status" value="1"/>
</dbReference>
<evidence type="ECO:0000256" key="2">
    <source>
        <dbReference type="ARBA" id="ARBA00022670"/>
    </source>
</evidence>
<dbReference type="InterPro" id="IPR008979">
    <property type="entry name" value="Galactose-bd-like_sf"/>
</dbReference>
<feature type="domain" description="P/Homo B" evidence="9">
    <location>
        <begin position="1469"/>
        <end position="1619"/>
    </location>
</feature>
<proteinExistence type="inferred from homology"/>
<feature type="region of interest" description="Disordered" evidence="8">
    <location>
        <begin position="1961"/>
        <end position="1980"/>
    </location>
</feature>
<dbReference type="InterPro" id="IPR041690">
    <property type="entry name" value="Cadherin_5"/>
</dbReference>
<dbReference type="SUPFAM" id="SSF52743">
    <property type="entry name" value="Subtilisin-like"/>
    <property type="match status" value="1"/>
</dbReference>
<dbReference type="SUPFAM" id="SSF49313">
    <property type="entry name" value="Cadherin-like"/>
    <property type="match status" value="4"/>
</dbReference>
<keyword evidence="3" id="KW-0732">Signal</keyword>
<dbReference type="InterPro" id="IPR036852">
    <property type="entry name" value="Peptidase_S8/S53_dom_sf"/>
</dbReference>
<gene>
    <name evidence="10" type="ORF">HHL14_12950</name>
</gene>
<dbReference type="InterPro" id="IPR015919">
    <property type="entry name" value="Cadherin-like_sf"/>
</dbReference>
<dbReference type="SMART" id="SM00736">
    <property type="entry name" value="CADG"/>
    <property type="match status" value="4"/>
</dbReference>
<keyword evidence="2" id="KW-0645">Protease</keyword>
<keyword evidence="4" id="KW-0378">Hydrolase</keyword>
<dbReference type="InterPro" id="IPR011049">
    <property type="entry name" value="Serralysin-like_metalloprot_C"/>
</dbReference>
<dbReference type="GO" id="GO:0016020">
    <property type="term" value="C:membrane"/>
    <property type="evidence" value="ECO:0007669"/>
    <property type="project" value="InterPro"/>
</dbReference>
<feature type="compositionally biased region" description="Polar residues" evidence="8">
    <location>
        <begin position="1969"/>
        <end position="1980"/>
    </location>
</feature>
<evidence type="ECO:0000256" key="8">
    <source>
        <dbReference type="SAM" id="MobiDB-lite"/>
    </source>
</evidence>
<dbReference type="InterPro" id="IPR001343">
    <property type="entry name" value="Hemolysn_Ca-bd"/>
</dbReference>
<dbReference type="InterPro" id="IPR034182">
    <property type="entry name" value="Kexin/furin"/>
</dbReference>
<dbReference type="InterPro" id="IPR013783">
    <property type="entry name" value="Ig-like_fold"/>
</dbReference>
<dbReference type="Proteomes" id="UP000583127">
    <property type="component" value="Unassembled WGS sequence"/>
</dbReference>
<reference evidence="10 11" key="1">
    <citation type="submission" date="2020-04" db="EMBL/GenBank/DDBJ databases">
        <title>Paraburkholderia sp. G-4-1-8 isolated from soil.</title>
        <authorList>
            <person name="Dahal R.H."/>
        </authorList>
    </citation>
    <scope>NUCLEOTIDE SEQUENCE [LARGE SCALE GENOMIC DNA]</scope>
    <source>
        <strain evidence="10 11">G-4-1-8</strain>
    </source>
</reference>
<dbReference type="PANTHER" id="PTHR42884:SF14">
    <property type="entry name" value="NEUROENDOCRINE CONVERTASE 1"/>
    <property type="match status" value="1"/>
</dbReference>
<dbReference type="InterPro" id="IPR023828">
    <property type="entry name" value="Peptidase_S8_Ser-AS"/>
</dbReference>
<evidence type="ECO:0000259" key="9">
    <source>
        <dbReference type="PROSITE" id="PS51829"/>
    </source>
</evidence>
<protein>
    <submittedName>
        <fullName evidence="10">S8 family serine peptidase</fullName>
    </submittedName>
</protein>
<accession>A0A7X9X5D7</accession>
<dbReference type="PROSITE" id="PS51892">
    <property type="entry name" value="SUBTILASE"/>
    <property type="match status" value="1"/>
</dbReference>
<dbReference type="InterPro" id="IPR029058">
    <property type="entry name" value="AB_hydrolase_fold"/>
</dbReference>
<dbReference type="Pfam" id="PF17892">
    <property type="entry name" value="Cadherin_5"/>
    <property type="match status" value="1"/>
</dbReference>
<evidence type="ECO:0000256" key="1">
    <source>
        <dbReference type="ARBA" id="ARBA00005325"/>
    </source>
</evidence>
<dbReference type="GO" id="GO:0016485">
    <property type="term" value="P:protein processing"/>
    <property type="evidence" value="ECO:0007669"/>
    <property type="project" value="TreeGrafter"/>
</dbReference>
<dbReference type="Pfam" id="PF01483">
    <property type="entry name" value="P_proprotein"/>
    <property type="match status" value="1"/>
</dbReference>
<evidence type="ECO:0000256" key="5">
    <source>
        <dbReference type="ARBA" id="ARBA00022825"/>
    </source>
</evidence>
<evidence type="ECO:0000313" key="10">
    <source>
        <dbReference type="EMBL" id="NML31741.1"/>
    </source>
</evidence>
<evidence type="ECO:0000256" key="6">
    <source>
        <dbReference type="ARBA" id="ARBA00022837"/>
    </source>
</evidence>
<dbReference type="EMBL" id="JABBFZ010000006">
    <property type="protein sequence ID" value="NML31741.1"/>
    <property type="molecule type" value="Genomic_DNA"/>
</dbReference>